<protein>
    <recommendedName>
        <fullName evidence="5">LarC family nickel insertion protein</fullName>
    </recommendedName>
</protein>
<feature type="region of interest" description="Disordered" evidence="2">
    <location>
        <begin position="70"/>
        <end position="91"/>
    </location>
</feature>
<evidence type="ECO:0000256" key="2">
    <source>
        <dbReference type="SAM" id="MobiDB-lite"/>
    </source>
</evidence>
<reference evidence="3 4" key="1">
    <citation type="submission" date="2014-04" db="EMBL/GenBank/DDBJ databases">
        <title>Draft Genome Sequence of Synergistes jonesii.</title>
        <authorList>
            <person name="Coil D.A."/>
            <person name="Eisen J.A."/>
            <person name="Holland-Moritz H.E."/>
        </authorList>
    </citation>
    <scope>NUCLEOTIDE SEQUENCE [LARGE SCALE GENOMIC DNA]</scope>
    <source>
        <strain evidence="3 4">78-1</strain>
    </source>
</reference>
<sequence length="261" mass="27557">MRALYLDCGMGAAGDMLTGALLELYSSPAEFLKEINAAGLPGVKVAASPSEKCGVVGTRIDVFINGEEEKPQAPHRHTHGAHTHSRAHRHGGLSDISEIISRAALPEEVRKNALAVYSLIAAAESKVHGVPVEKVHFHEVGALDAAADVCGVCLLLHRLAPEKILASPVHVGSGHVRCAHGVLPVPAPATAEILRGVPIYGGALRGELCTPTGAALVRHFVDAFAPMPVMRVEKIGYGMGKKDFARANCVRAMIGEMEDIR</sequence>
<dbReference type="Pfam" id="PF01969">
    <property type="entry name" value="Ni_insertion"/>
    <property type="match status" value="1"/>
</dbReference>
<dbReference type="OrthoDB" id="9765625at2"/>
<evidence type="ECO:0000256" key="1">
    <source>
        <dbReference type="ARBA" id="ARBA00022596"/>
    </source>
</evidence>
<keyword evidence="4" id="KW-1185">Reference proteome</keyword>
<dbReference type="GeneID" id="90983963"/>
<dbReference type="Proteomes" id="UP000027665">
    <property type="component" value="Unassembled WGS sequence"/>
</dbReference>
<dbReference type="PANTHER" id="PTHR36566:SF1">
    <property type="entry name" value="PYRIDINIUM-3,5-BISTHIOCARBOXYLIC ACID MONONUCLEOTIDE NICKEL INSERTION PROTEIN"/>
    <property type="match status" value="1"/>
</dbReference>
<accession>A0A073IQR5</accession>
<dbReference type="PANTHER" id="PTHR36566">
    <property type="entry name" value="NICKEL INSERTION PROTEIN-RELATED"/>
    <property type="match status" value="1"/>
</dbReference>
<dbReference type="RefSeq" id="WP_037976852.1">
    <property type="nucleotide sequence ID" value="NZ_JMKI01000036.1"/>
</dbReference>
<comment type="caution">
    <text evidence="3">The sequence shown here is derived from an EMBL/GenBank/DDBJ whole genome shotgun (WGS) entry which is preliminary data.</text>
</comment>
<evidence type="ECO:0008006" key="5">
    <source>
        <dbReference type="Google" id="ProtNLM"/>
    </source>
</evidence>
<proteinExistence type="predicted"/>
<evidence type="ECO:0000313" key="3">
    <source>
        <dbReference type="EMBL" id="KEJ92074.1"/>
    </source>
</evidence>
<dbReference type="EMBL" id="JMKI01000036">
    <property type="protein sequence ID" value="KEJ92074.1"/>
    <property type="molecule type" value="Genomic_DNA"/>
</dbReference>
<dbReference type="eggNOG" id="COG1641">
    <property type="taxonomic scope" value="Bacteria"/>
</dbReference>
<dbReference type="AlphaFoldDB" id="A0A073IQR5"/>
<evidence type="ECO:0000313" key="4">
    <source>
        <dbReference type="Proteomes" id="UP000027665"/>
    </source>
</evidence>
<feature type="compositionally biased region" description="Basic residues" evidence="2">
    <location>
        <begin position="73"/>
        <end position="91"/>
    </location>
</feature>
<dbReference type="STRING" id="2754.EH55_06760"/>
<keyword evidence="1" id="KW-0533">Nickel</keyword>
<dbReference type="PATRIC" id="fig|2754.20.peg.2036"/>
<dbReference type="InterPro" id="IPR002822">
    <property type="entry name" value="Ni_insertion"/>
</dbReference>
<name>A0A073IQR5_9BACT</name>
<gene>
    <name evidence="3" type="ORF">EH55_06760</name>
</gene>
<organism evidence="3 4">
    <name type="scientific">Synergistes jonesii</name>
    <dbReference type="NCBI Taxonomy" id="2754"/>
    <lineage>
        <taxon>Bacteria</taxon>
        <taxon>Thermotogati</taxon>
        <taxon>Synergistota</taxon>
        <taxon>Synergistia</taxon>
        <taxon>Synergistales</taxon>
        <taxon>Synergistaceae</taxon>
        <taxon>Synergistes</taxon>
    </lineage>
</organism>